<dbReference type="SUPFAM" id="SSF51735">
    <property type="entry name" value="NAD(P)-binding Rossmann-fold domains"/>
    <property type="match status" value="1"/>
</dbReference>
<dbReference type="InterPro" id="IPR000683">
    <property type="entry name" value="Gfo/Idh/MocA-like_OxRdtase_N"/>
</dbReference>
<evidence type="ECO:0000259" key="1">
    <source>
        <dbReference type="Pfam" id="PF01408"/>
    </source>
</evidence>
<dbReference type="Pfam" id="PF22725">
    <property type="entry name" value="GFO_IDH_MocA_C3"/>
    <property type="match status" value="1"/>
</dbReference>
<dbReference type="InterPro" id="IPR051450">
    <property type="entry name" value="Gfo/Idh/MocA_Oxidoreductases"/>
</dbReference>
<dbReference type="PANTHER" id="PTHR43377">
    <property type="entry name" value="BILIVERDIN REDUCTASE A"/>
    <property type="match status" value="1"/>
</dbReference>
<accession>A0ABZ3H633</accession>
<dbReference type="InterPro" id="IPR055170">
    <property type="entry name" value="GFO_IDH_MocA-like_dom"/>
</dbReference>
<organism evidence="3 4">
    <name type="scientific">Sulfurimonas diazotrophicus</name>
    <dbReference type="NCBI Taxonomy" id="3131939"/>
    <lineage>
        <taxon>Bacteria</taxon>
        <taxon>Pseudomonadati</taxon>
        <taxon>Campylobacterota</taxon>
        <taxon>Epsilonproteobacteria</taxon>
        <taxon>Campylobacterales</taxon>
        <taxon>Sulfurimonadaceae</taxon>
        <taxon>Sulfurimonas</taxon>
    </lineage>
</organism>
<sequence>MIKIALIGLGSMGRNHYRILHALGEKVEIVALCDVVKNGEFAEPFFTDVDEMLDTAKPDAAIIVVPTFLHKEVALKCIERGVHVFIEKPAASTIEDAKLIAKAVQEAGLKSCVGHVERFNPVVQALKEELEGKEIYTMSITRVGPFPPRIADVGVLTDLSVHDIDLMRFITHRNILEKNIFKSRKIHNHHEDNAVLSFELEDAIVGEILTNWLTPFKKRTIEVACKDAYFEADLITQNLTEYSNFHVNNSYVVRGCHIKKDEPLLKEVEAFITYLETGERGSLATIEDSIITLQVATEA</sequence>
<proteinExistence type="predicted"/>
<evidence type="ECO:0000313" key="3">
    <source>
        <dbReference type="EMBL" id="XAU13998.1"/>
    </source>
</evidence>
<gene>
    <name evidence="3" type="ORF">WCY31_06975</name>
</gene>
<evidence type="ECO:0000313" key="4">
    <source>
        <dbReference type="Proteomes" id="UP001447842"/>
    </source>
</evidence>
<dbReference type="Proteomes" id="UP001447842">
    <property type="component" value="Chromosome"/>
</dbReference>
<feature type="domain" description="Gfo/Idh/MocA-like oxidoreductase N-terminal" evidence="1">
    <location>
        <begin position="2"/>
        <end position="115"/>
    </location>
</feature>
<dbReference type="InterPro" id="IPR036291">
    <property type="entry name" value="NAD(P)-bd_dom_sf"/>
</dbReference>
<protein>
    <submittedName>
        <fullName evidence="3">Gfo/Idh/MocA family oxidoreductase</fullName>
    </submittedName>
</protein>
<dbReference type="Pfam" id="PF01408">
    <property type="entry name" value="GFO_IDH_MocA"/>
    <property type="match status" value="1"/>
</dbReference>
<dbReference type="Gene3D" id="3.40.50.720">
    <property type="entry name" value="NAD(P)-binding Rossmann-like Domain"/>
    <property type="match status" value="1"/>
</dbReference>
<dbReference type="Gene3D" id="3.30.360.10">
    <property type="entry name" value="Dihydrodipicolinate Reductase, domain 2"/>
    <property type="match status" value="1"/>
</dbReference>
<keyword evidence="4" id="KW-1185">Reference proteome</keyword>
<dbReference type="RefSeq" id="WP_345969111.1">
    <property type="nucleotide sequence ID" value="NZ_CP147920.1"/>
</dbReference>
<feature type="domain" description="GFO/IDH/MocA-like oxidoreductase" evidence="2">
    <location>
        <begin position="152"/>
        <end position="229"/>
    </location>
</feature>
<name>A0ABZ3H633_9BACT</name>
<reference evidence="3 4" key="1">
    <citation type="submission" date="2024-03" db="EMBL/GenBank/DDBJ databases">
        <title>Sulfurimonas sp. HSL3-1.</title>
        <authorList>
            <person name="Wang S."/>
        </authorList>
    </citation>
    <scope>NUCLEOTIDE SEQUENCE [LARGE SCALE GENOMIC DNA]</scope>
    <source>
        <strain evidence="3 4">HSL3-1</strain>
    </source>
</reference>
<dbReference type="SUPFAM" id="SSF55347">
    <property type="entry name" value="Glyceraldehyde-3-phosphate dehydrogenase-like, C-terminal domain"/>
    <property type="match status" value="1"/>
</dbReference>
<evidence type="ECO:0000259" key="2">
    <source>
        <dbReference type="Pfam" id="PF22725"/>
    </source>
</evidence>
<dbReference type="PANTHER" id="PTHR43377:SF1">
    <property type="entry name" value="BILIVERDIN REDUCTASE A"/>
    <property type="match status" value="1"/>
</dbReference>
<dbReference type="EMBL" id="CP147920">
    <property type="protein sequence ID" value="XAU13998.1"/>
    <property type="molecule type" value="Genomic_DNA"/>
</dbReference>